<name>W1P5R1_AMBTC</name>
<sequence length="102" mass="11735">MGNKEAMMDVLTRPMERGTRIGDHVMNFGTIYGVLKANVVDFNIQYAQSLLVYTLPLEWEDYGVNLISRNPPLTFEEIAKNLEQEELDREIRLLESNSSEGR</sequence>
<evidence type="ECO:0000313" key="2">
    <source>
        <dbReference type="Proteomes" id="UP000017836"/>
    </source>
</evidence>
<dbReference type="Gramene" id="ERN05187">
    <property type="protein sequence ID" value="ERN05187"/>
    <property type="gene ID" value="AMTR_s00053p00228260"/>
</dbReference>
<dbReference type="HOGENOM" id="CLU_160924_0_0_1"/>
<dbReference type="Proteomes" id="UP000017836">
    <property type="component" value="Unassembled WGS sequence"/>
</dbReference>
<keyword evidence="2" id="KW-1185">Reference proteome</keyword>
<organism evidence="1 2">
    <name type="scientific">Amborella trichopoda</name>
    <dbReference type="NCBI Taxonomy" id="13333"/>
    <lineage>
        <taxon>Eukaryota</taxon>
        <taxon>Viridiplantae</taxon>
        <taxon>Streptophyta</taxon>
        <taxon>Embryophyta</taxon>
        <taxon>Tracheophyta</taxon>
        <taxon>Spermatophyta</taxon>
        <taxon>Magnoliopsida</taxon>
        <taxon>Amborellales</taxon>
        <taxon>Amborellaceae</taxon>
        <taxon>Amborella</taxon>
    </lineage>
</organism>
<dbReference type="EMBL" id="KI394012">
    <property type="protein sequence ID" value="ERN05187.1"/>
    <property type="molecule type" value="Genomic_DNA"/>
</dbReference>
<dbReference type="AlphaFoldDB" id="W1P5R1"/>
<reference evidence="2" key="1">
    <citation type="journal article" date="2013" name="Science">
        <title>The Amborella genome and the evolution of flowering plants.</title>
        <authorList>
            <consortium name="Amborella Genome Project"/>
        </authorList>
    </citation>
    <scope>NUCLEOTIDE SEQUENCE [LARGE SCALE GENOMIC DNA]</scope>
</reference>
<protein>
    <submittedName>
        <fullName evidence="1">Uncharacterized protein</fullName>
    </submittedName>
</protein>
<gene>
    <name evidence="1" type="ORF">AMTR_s00053p00228260</name>
</gene>
<accession>W1P5R1</accession>
<proteinExistence type="predicted"/>
<evidence type="ECO:0000313" key="1">
    <source>
        <dbReference type="EMBL" id="ERN05187.1"/>
    </source>
</evidence>